<accession>A0A1Z1WSF5</accession>
<organism evidence="1 2">
    <name type="scientific">Streptomyces alboflavus</name>
    <dbReference type="NCBI Taxonomy" id="67267"/>
    <lineage>
        <taxon>Bacteria</taxon>
        <taxon>Bacillati</taxon>
        <taxon>Actinomycetota</taxon>
        <taxon>Actinomycetes</taxon>
        <taxon>Kitasatosporales</taxon>
        <taxon>Streptomycetaceae</taxon>
        <taxon>Streptomyces</taxon>
    </lineage>
</organism>
<name>A0A1Z1WSF5_9ACTN</name>
<proteinExistence type="predicted"/>
<gene>
    <name evidence="1" type="ORF">SMD44_08806</name>
</gene>
<dbReference type="AlphaFoldDB" id="A0A1Z1WSF5"/>
<reference evidence="1 2" key="1">
    <citation type="submission" date="2017-05" db="EMBL/GenBank/DDBJ databases">
        <title>Streptomyces alboflavus Genome sequencing and assembly.</title>
        <authorList>
            <person name="Wang Y."/>
            <person name="Du B."/>
            <person name="Ding Y."/>
            <person name="Liu H."/>
            <person name="Hou Q."/>
            <person name="Liu K."/>
            <person name="Wang C."/>
            <person name="Yao L."/>
        </authorList>
    </citation>
    <scope>NUCLEOTIDE SEQUENCE [LARGE SCALE GENOMIC DNA]</scope>
    <source>
        <strain evidence="1 2">MDJK44</strain>
    </source>
</reference>
<dbReference type="EMBL" id="CP021748">
    <property type="protein sequence ID" value="ARX89319.1"/>
    <property type="molecule type" value="Genomic_DNA"/>
</dbReference>
<keyword evidence="2" id="KW-1185">Reference proteome</keyword>
<evidence type="ECO:0000313" key="1">
    <source>
        <dbReference type="EMBL" id="ARX89319.1"/>
    </source>
</evidence>
<protein>
    <submittedName>
        <fullName evidence="1">Uncharacterized protein</fullName>
    </submittedName>
</protein>
<dbReference type="KEGG" id="salf:SMD44_08806"/>
<sequence length="71" mass="8034">MQTREVARRGGETRASAVNFSYRHWPVCRYQYGVPAICREGRPQSDAVASCCQPAYGRTFSCPHSAPSRRR</sequence>
<evidence type="ECO:0000313" key="2">
    <source>
        <dbReference type="Proteomes" id="UP000195880"/>
    </source>
</evidence>
<dbReference type="Proteomes" id="UP000195880">
    <property type="component" value="Chromosome"/>
</dbReference>